<dbReference type="InterPro" id="IPR017972">
    <property type="entry name" value="Cyt_P450_CS"/>
</dbReference>
<keyword evidence="2 4" id="KW-0479">Metal-binding</keyword>
<keyword evidence="3 4" id="KW-0408">Iron</keyword>
<dbReference type="PRINTS" id="PR00463">
    <property type="entry name" value="EP450I"/>
</dbReference>
<dbReference type="PANTHER" id="PTHR24305:SF156">
    <property type="entry name" value="P450, PUTATIVE (EUROFUNG)-RELATED"/>
    <property type="match status" value="1"/>
</dbReference>
<keyword evidence="4" id="KW-0560">Oxidoreductase</keyword>
<dbReference type="Proteomes" id="UP000774617">
    <property type="component" value="Unassembled WGS sequence"/>
</dbReference>
<evidence type="ECO:0000256" key="3">
    <source>
        <dbReference type="ARBA" id="ARBA00023004"/>
    </source>
</evidence>
<evidence type="ECO:0000313" key="5">
    <source>
        <dbReference type="EMBL" id="KAH7048289.1"/>
    </source>
</evidence>
<accession>A0ABQ8GBH2</accession>
<dbReference type="InterPro" id="IPR002401">
    <property type="entry name" value="Cyt_P450_E_grp-I"/>
</dbReference>
<dbReference type="EMBL" id="JAGTJR010000015">
    <property type="protein sequence ID" value="KAH7048289.1"/>
    <property type="molecule type" value="Genomic_DNA"/>
</dbReference>
<dbReference type="Pfam" id="PF00067">
    <property type="entry name" value="p450"/>
    <property type="match status" value="1"/>
</dbReference>
<keyword evidence="4" id="KW-0349">Heme</keyword>
<sequence>MGFIRASLDLEPDWGLTSSLLLLTLVVLLGIASTLRDPLRGIPGPRVCTWTPLWLHYQAWKGTQCTAIRALHAKYGAVVRVAPNEVDIADGAALWSVYMERGGFAKAGCYRTFDIDGHATIFTTLSLDRRAARLKAVQSMFSHAAVAGATGIIRECAERMVRQMEDAKKRKGPGVPLDVLNLTRAYAVDAVSAYILGRAYGSLNEAADEPVSVSPFVDSFVAMSRFFHLGPALWWAAERVQQLPIPGWRRERRIAAISAAAVDGFLSRLIDDTTGGKQEPSMQASYPARLLSCGLPRECILAECKDVIFAGTDSTGNNLATIIWFLARFPDVHEKIRTEVEEGNGEKDGLDLATLPYLSGVVREALRLSMAISCRLPRVVPEGGFRHGTHWFPAGTIVGVSAYQLHLDPAVFQEPFAFRPERWLDASPEMHRDWLPFGKGARACVARNLALVELYVATRAIVRSGVLDGAATVSPRIESLEWFNSRVKGGVIELVWR</sequence>
<dbReference type="CDD" id="cd11062">
    <property type="entry name" value="CYP58-like"/>
    <property type="match status" value="1"/>
</dbReference>
<evidence type="ECO:0000256" key="1">
    <source>
        <dbReference type="ARBA" id="ARBA00001971"/>
    </source>
</evidence>
<dbReference type="PANTHER" id="PTHR24305">
    <property type="entry name" value="CYTOCHROME P450"/>
    <property type="match status" value="1"/>
</dbReference>
<name>A0ABQ8GBH2_9PEZI</name>
<protein>
    <submittedName>
        <fullName evidence="5">Cytochrome P450 oxidoreductase</fullName>
    </submittedName>
</protein>
<keyword evidence="4" id="KW-0503">Monooxygenase</keyword>
<reference evidence="5 6" key="1">
    <citation type="journal article" date="2021" name="Nat. Commun.">
        <title>Genetic determinants of endophytism in the Arabidopsis root mycobiome.</title>
        <authorList>
            <person name="Mesny F."/>
            <person name="Miyauchi S."/>
            <person name="Thiergart T."/>
            <person name="Pickel B."/>
            <person name="Atanasova L."/>
            <person name="Karlsson M."/>
            <person name="Huettel B."/>
            <person name="Barry K.W."/>
            <person name="Haridas S."/>
            <person name="Chen C."/>
            <person name="Bauer D."/>
            <person name="Andreopoulos W."/>
            <person name="Pangilinan J."/>
            <person name="LaButti K."/>
            <person name="Riley R."/>
            <person name="Lipzen A."/>
            <person name="Clum A."/>
            <person name="Drula E."/>
            <person name="Henrissat B."/>
            <person name="Kohler A."/>
            <person name="Grigoriev I.V."/>
            <person name="Martin F.M."/>
            <person name="Hacquard S."/>
        </authorList>
    </citation>
    <scope>NUCLEOTIDE SEQUENCE [LARGE SCALE GENOMIC DNA]</scope>
    <source>
        <strain evidence="5 6">MPI-SDFR-AT-0080</strain>
    </source>
</reference>
<dbReference type="InterPro" id="IPR036396">
    <property type="entry name" value="Cyt_P450_sf"/>
</dbReference>
<dbReference type="InterPro" id="IPR001128">
    <property type="entry name" value="Cyt_P450"/>
</dbReference>
<organism evidence="5 6">
    <name type="scientific">Macrophomina phaseolina</name>
    <dbReference type="NCBI Taxonomy" id="35725"/>
    <lineage>
        <taxon>Eukaryota</taxon>
        <taxon>Fungi</taxon>
        <taxon>Dikarya</taxon>
        <taxon>Ascomycota</taxon>
        <taxon>Pezizomycotina</taxon>
        <taxon>Dothideomycetes</taxon>
        <taxon>Dothideomycetes incertae sedis</taxon>
        <taxon>Botryosphaeriales</taxon>
        <taxon>Botryosphaeriaceae</taxon>
        <taxon>Macrophomina</taxon>
    </lineage>
</organism>
<comment type="cofactor">
    <cofactor evidence="1">
        <name>heme</name>
        <dbReference type="ChEBI" id="CHEBI:30413"/>
    </cofactor>
</comment>
<dbReference type="Gene3D" id="1.10.630.10">
    <property type="entry name" value="Cytochrome P450"/>
    <property type="match status" value="1"/>
</dbReference>
<proteinExistence type="inferred from homology"/>
<dbReference type="PROSITE" id="PS00086">
    <property type="entry name" value="CYTOCHROME_P450"/>
    <property type="match status" value="1"/>
</dbReference>
<comment type="similarity">
    <text evidence="4">Belongs to the cytochrome P450 family.</text>
</comment>
<evidence type="ECO:0000256" key="4">
    <source>
        <dbReference type="RuleBase" id="RU000461"/>
    </source>
</evidence>
<dbReference type="InterPro" id="IPR050121">
    <property type="entry name" value="Cytochrome_P450_monoxygenase"/>
</dbReference>
<dbReference type="SUPFAM" id="SSF48264">
    <property type="entry name" value="Cytochrome P450"/>
    <property type="match status" value="1"/>
</dbReference>
<comment type="caution">
    <text evidence="5">The sequence shown here is derived from an EMBL/GenBank/DDBJ whole genome shotgun (WGS) entry which is preliminary data.</text>
</comment>
<evidence type="ECO:0000313" key="6">
    <source>
        <dbReference type="Proteomes" id="UP000774617"/>
    </source>
</evidence>
<evidence type="ECO:0000256" key="2">
    <source>
        <dbReference type="ARBA" id="ARBA00022723"/>
    </source>
</evidence>
<dbReference type="PRINTS" id="PR00385">
    <property type="entry name" value="P450"/>
</dbReference>
<gene>
    <name evidence="5" type="ORF">B0J12DRAFT_110155</name>
</gene>
<keyword evidence="6" id="KW-1185">Reference proteome</keyword>